<evidence type="ECO:0000313" key="3">
    <source>
        <dbReference type="Proteomes" id="UP000607653"/>
    </source>
</evidence>
<protein>
    <submittedName>
        <fullName evidence="2">Uncharacterized protein</fullName>
    </submittedName>
</protein>
<name>A0A822ZP38_NELNU</name>
<reference evidence="2 3" key="1">
    <citation type="journal article" date="2020" name="Mol. Biol. Evol.">
        <title>Distinct Expression and Methylation Patterns for Genes with Different Fates following a Single Whole-Genome Duplication in Flowering Plants.</title>
        <authorList>
            <person name="Shi T."/>
            <person name="Rahmani R.S."/>
            <person name="Gugger P.F."/>
            <person name="Wang M."/>
            <person name="Li H."/>
            <person name="Zhang Y."/>
            <person name="Li Z."/>
            <person name="Wang Q."/>
            <person name="Van de Peer Y."/>
            <person name="Marchal K."/>
            <person name="Chen J."/>
        </authorList>
    </citation>
    <scope>NUCLEOTIDE SEQUENCE [LARGE SCALE GENOMIC DNA]</scope>
    <source>
        <tissue evidence="2">Leaf</tissue>
    </source>
</reference>
<feature type="region of interest" description="Disordered" evidence="1">
    <location>
        <begin position="24"/>
        <end position="65"/>
    </location>
</feature>
<gene>
    <name evidence="2" type="ORF">HUJ06_016939</name>
</gene>
<organism evidence="2 3">
    <name type="scientific">Nelumbo nucifera</name>
    <name type="common">Sacred lotus</name>
    <dbReference type="NCBI Taxonomy" id="4432"/>
    <lineage>
        <taxon>Eukaryota</taxon>
        <taxon>Viridiplantae</taxon>
        <taxon>Streptophyta</taxon>
        <taxon>Embryophyta</taxon>
        <taxon>Tracheophyta</taxon>
        <taxon>Spermatophyta</taxon>
        <taxon>Magnoliopsida</taxon>
        <taxon>Proteales</taxon>
        <taxon>Nelumbonaceae</taxon>
        <taxon>Nelumbo</taxon>
    </lineage>
</organism>
<evidence type="ECO:0000313" key="2">
    <source>
        <dbReference type="EMBL" id="DAD47002.1"/>
    </source>
</evidence>
<dbReference type="AlphaFoldDB" id="A0A822ZP38"/>
<feature type="compositionally biased region" description="Acidic residues" evidence="1">
    <location>
        <begin position="30"/>
        <end position="50"/>
    </location>
</feature>
<proteinExistence type="predicted"/>
<keyword evidence="3" id="KW-1185">Reference proteome</keyword>
<dbReference type="Proteomes" id="UP000607653">
    <property type="component" value="Unassembled WGS sequence"/>
</dbReference>
<dbReference type="EMBL" id="DUZY01000008">
    <property type="protein sequence ID" value="DAD47002.1"/>
    <property type="molecule type" value="Genomic_DNA"/>
</dbReference>
<accession>A0A822ZP38</accession>
<sequence length="65" mass="7191">MAFLHPNIDLSGVRVSTLIEELIKQVGEEPNSEEEEEDGEDEEGSSDNDEEGARTGDDDMLPNQE</sequence>
<evidence type="ECO:0000256" key="1">
    <source>
        <dbReference type="SAM" id="MobiDB-lite"/>
    </source>
</evidence>
<comment type="caution">
    <text evidence="2">The sequence shown here is derived from an EMBL/GenBank/DDBJ whole genome shotgun (WGS) entry which is preliminary data.</text>
</comment>